<evidence type="ECO:0000256" key="1">
    <source>
        <dbReference type="ARBA" id="ARBA00022801"/>
    </source>
</evidence>
<sequence>MTKSAGLLIIKNSKVLLVKPRHMASDSNWSIPKGIIDIEADGNIVETAIRETYEETGILIPKDKVDFSKRSLISYVDSNGILSKIIFYFVVEISDKEFNQYRISSDFDSSEIETIAFFSAREARKKIYWKQQSVLNFIKPDSFCINELELFIKLGYIYKVKHPVYPIWLYNITKKCKLHKIWNYTTLSCRGLILDDSGKIIARPFKKFFERNEIYPEVLDLLSEPLHTTDKLDGALGVLYKYKDSYYICSKNNFNHYIGALATDVFYNQLHHLFSKDLKEYTILFEVITLKNPFTVNYTGEDAIFPIAVVNNISAKNDFRKLEELEKLEKFDIISTSKEGVVEFYEDGTMIKEKLPDFMNEYRKLKNLKEINFFCNSDKITGNILDRKKIIDHSNNNLLSNLMLFFSSENIEYKKILMYWI</sequence>
<keyword evidence="4" id="KW-1185">Reference proteome</keyword>
<protein>
    <recommendedName>
        <fullName evidence="2">Nudix hydrolase domain-containing protein</fullName>
    </recommendedName>
</protein>
<dbReference type="AlphaFoldDB" id="A0A3D9C445"/>
<proteinExistence type="predicted"/>
<dbReference type="InterPro" id="IPR051325">
    <property type="entry name" value="Nudix_hydrolase_domain"/>
</dbReference>
<gene>
    <name evidence="3" type="ORF">DRF65_20660</name>
</gene>
<feature type="domain" description="Nudix hydrolase" evidence="2">
    <location>
        <begin position="1"/>
        <end position="139"/>
    </location>
</feature>
<evidence type="ECO:0000313" key="3">
    <source>
        <dbReference type="EMBL" id="REC60478.1"/>
    </source>
</evidence>
<dbReference type="GO" id="GO:0006754">
    <property type="term" value="P:ATP biosynthetic process"/>
    <property type="evidence" value="ECO:0007669"/>
    <property type="project" value="TreeGrafter"/>
</dbReference>
<evidence type="ECO:0000259" key="2">
    <source>
        <dbReference type="PROSITE" id="PS51462"/>
    </source>
</evidence>
<reference evidence="4" key="1">
    <citation type="submission" date="2018-06" db="EMBL/GenBank/DDBJ databases">
        <authorList>
            <person name="Lum Nde A."/>
            <person name="Hugo C."/>
        </authorList>
    </citation>
    <scope>NUCLEOTIDE SEQUENCE [LARGE SCALE GENOMIC DNA]</scope>
    <source>
        <strain evidence="4">1_F178</strain>
    </source>
</reference>
<dbReference type="InterPro" id="IPR000086">
    <property type="entry name" value="NUDIX_hydrolase_dom"/>
</dbReference>
<dbReference type="InterPro" id="IPR019039">
    <property type="entry name" value="T4-Rnl1-like_N"/>
</dbReference>
<dbReference type="PANTHER" id="PTHR21340">
    <property type="entry name" value="DIADENOSINE 5,5-P1,P4-TETRAPHOSPHATE PYROPHOSPHOHYDROLASE MUTT"/>
    <property type="match status" value="1"/>
</dbReference>
<dbReference type="EMBL" id="QNVT01000024">
    <property type="protein sequence ID" value="REC60478.1"/>
    <property type="molecule type" value="Genomic_DNA"/>
</dbReference>
<comment type="caution">
    <text evidence="3">The sequence shown here is derived from an EMBL/GenBank/DDBJ whole genome shotgun (WGS) entry which is preliminary data.</text>
</comment>
<dbReference type="Proteomes" id="UP000256686">
    <property type="component" value="Unassembled WGS sequence"/>
</dbReference>
<dbReference type="RefSeq" id="WP_115972641.1">
    <property type="nucleotide sequence ID" value="NZ_QNVT01000024.1"/>
</dbReference>
<dbReference type="Gene3D" id="3.90.79.10">
    <property type="entry name" value="Nucleoside Triphosphate Pyrophosphohydrolase"/>
    <property type="match status" value="1"/>
</dbReference>
<dbReference type="Pfam" id="PF00293">
    <property type="entry name" value="NUDIX"/>
    <property type="match status" value="1"/>
</dbReference>
<evidence type="ECO:0000313" key="4">
    <source>
        <dbReference type="Proteomes" id="UP000256686"/>
    </source>
</evidence>
<name>A0A3D9C445_9FLAO</name>
<organism evidence="3 4">
    <name type="scientific">Chryseobacterium pennae</name>
    <dbReference type="NCBI Taxonomy" id="2258962"/>
    <lineage>
        <taxon>Bacteria</taxon>
        <taxon>Pseudomonadati</taxon>
        <taxon>Bacteroidota</taxon>
        <taxon>Flavobacteriia</taxon>
        <taxon>Flavobacteriales</taxon>
        <taxon>Weeksellaceae</taxon>
        <taxon>Chryseobacterium group</taxon>
        <taxon>Chryseobacterium</taxon>
    </lineage>
</organism>
<dbReference type="PROSITE" id="PS51462">
    <property type="entry name" value="NUDIX"/>
    <property type="match status" value="1"/>
</dbReference>
<dbReference type="PANTHER" id="PTHR21340:SF0">
    <property type="entry name" value="BIS(5'-NUCLEOSYL)-TETRAPHOSPHATASE [ASYMMETRICAL]"/>
    <property type="match status" value="1"/>
</dbReference>
<keyword evidence="1" id="KW-0378">Hydrolase</keyword>
<dbReference type="Pfam" id="PF09511">
    <property type="entry name" value="RNA_lig_T4_1"/>
    <property type="match status" value="1"/>
</dbReference>
<dbReference type="SUPFAM" id="SSF55811">
    <property type="entry name" value="Nudix"/>
    <property type="match status" value="1"/>
</dbReference>
<accession>A0A3D9C445</accession>
<dbReference type="InterPro" id="IPR015797">
    <property type="entry name" value="NUDIX_hydrolase-like_dom_sf"/>
</dbReference>
<dbReference type="GO" id="GO:0006167">
    <property type="term" value="P:AMP biosynthetic process"/>
    <property type="evidence" value="ECO:0007669"/>
    <property type="project" value="TreeGrafter"/>
</dbReference>
<dbReference type="GO" id="GO:0004081">
    <property type="term" value="F:bis(5'-nucleosyl)-tetraphosphatase (asymmetrical) activity"/>
    <property type="evidence" value="ECO:0007669"/>
    <property type="project" value="TreeGrafter"/>
</dbReference>